<protein>
    <recommendedName>
        <fullName evidence="4">DUF1496 domain-containing protein</fullName>
    </recommendedName>
</protein>
<keyword evidence="3" id="KW-1185">Reference proteome</keyword>
<dbReference type="EMBL" id="LKHS01000035">
    <property type="protein sequence ID" value="KQH83610.1"/>
    <property type="molecule type" value="Genomic_DNA"/>
</dbReference>
<dbReference type="InParanoid" id="A0A0Q2M6T7"/>
<organism evidence="2 3">
    <name type="scientific">Vibrio furnissii</name>
    <dbReference type="NCBI Taxonomy" id="29494"/>
    <lineage>
        <taxon>Bacteria</taxon>
        <taxon>Pseudomonadati</taxon>
        <taxon>Pseudomonadota</taxon>
        <taxon>Gammaproteobacteria</taxon>
        <taxon>Vibrionales</taxon>
        <taxon>Vibrionaceae</taxon>
        <taxon>Vibrio</taxon>
    </lineage>
</organism>
<gene>
    <name evidence="2" type="ORF">AMR76_22090</name>
</gene>
<dbReference type="AlphaFoldDB" id="A0A0Q2M6T7"/>
<reference evidence="2 3" key="1">
    <citation type="submission" date="2015-08" db="EMBL/GenBank/DDBJ databases">
        <title>Antibacterial properties of a collection of Vibrionaceae strains.</title>
        <authorList>
            <person name="Giubergia S."/>
        </authorList>
    </citation>
    <scope>NUCLEOTIDE SEQUENCE [LARGE SCALE GENOMIC DNA]</scope>
    <source>
        <strain evidence="2 3">S0821</strain>
    </source>
</reference>
<evidence type="ECO:0000313" key="3">
    <source>
        <dbReference type="Proteomes" id="UP000051221"/>
    </source>
</evidence>
<feature type="chain" id="PRO_5006194404" description="DUF1496 domain-containing protein" evidence="1">
    <location>
        <begin position="18"/>
        <end position="90"/>
    </location>
</feature>
<proteinExistence type="predicted"/>
<dbReference type="Proteomes" id="UP000051221">
    <property type="component" value="Unassembled WGS sequence"/>
</dbReference>
<evidence type="ECO:0008006" key="4">
    <source>
        <dbReference type="Google" id="ProtNLM"/>
    </source>
</evidence>
<feature type="signal peptide" evidence="1">
    <location>
        <begin position="1"/>
        <end position="17"/>
    </location>
</feature>
<dbReference type="RefSeq" id="WP_055467250.1">
    <property type="nucleotide sequence ID" value="NZ_LKHS01000035.1"/>
</dbReference>
<accession>A0A0Q2M6T7</accession>
<evidence type="ECO:0000256" key="1">
    <source>
        <dbReference type="SAM" id="SignalP"/>
    </source>
</evidence>
<name>A0A0Q2M6T7_VIBFU</name>
<sequence>MKKIVLLLVPFAFSIQAAQDPTQSSKMKNFNPEYIKAANEIDTSKYCFYDDKLAPRNAVVEMGGGVLMQCKNVNAFGNEVQLRWEPYGKN</sequence>
<comment type="caution">
    <text evidence="2">The sequence shown here is derived from an EMBL/GenBank/DDBJ whole genome shotgun (WGS) entry which is preliminary data.</text>
</comment>
<evidence type="ECO:0000313" key="2">
    <source>
        <dbReference type="EMBL" id="KQH83610.1"/>
    </source>
</evidence>
<keyword evidence="1" id="KW-0732">Signal</keyword>